<dbReference type="EMBL" id="CM000883">
    <property type="protein sequence ID" value="PNT62538.1"/>
    <property type="molecule type" value="Genomic_DNA"/>
</dbReference>
<reference evidence="1 2" key="1">
    <citation type="journal article" date="2010" name="Nature">
        <title>Genome sequencing and analysis of the model grass Brachypodium distachyon.</title>
        <authorList>
            <consortium name="International Brachypodium Initiative"/>
        </authorList>
    </citation>
    <scope>NUCLEOTIDE SEQUENCE [LARGE SCALE GENOMIC DNA]</scope>
    <source>
        <strain evidence="1 2">Bd21</strain>
    </source>
</reference>
<dbReference type="AlphaFoldDB" id="A0A2K2CKH5"/>
<keyword evidence="3" id="KW-1185">Reference proteome</keyword>
<proteinExistence type="predicted"/>
<evidence type="ECO:0000313" key="2">
    <source>
        <dbReference type="EnsemblPlants" id="PNT62538"/>
    </source>
</evidence>
<dbReference type="Gramene" id="PNT62538">
    <property type="protein sequence ID" value="PNT62538"/>
    <property type="gene ID" value="BRADI_4g04865v3"/>
</dbReference>
<dbReference type="InParanoid" id="A0A2K2CKH5"/>
<dbReference type="EnsemblPlants" id="PNT62538">
    <property type="protein sequence ID" value="PNT62538"/>
    <property type="gene ID" value="BRADI_4g04865v3"/>
</dbReference>
<reference evidence="2" key="3">
    <citation type="submission" date="2018-08" db="UniProtKB">
        <authorList>
            <consortium name="EnsemblPlants"/>
        </authorList>
    </citation>
    <scope>IDENTIFICATION</scope>
    <source>
        <strain evidence="2">cv. Bd21</strain>
    </source>
</reference>
<name>A0A2K2CKH5_BRADI</name>
<protein>
    <submittedName>
        <fullName evidence="1 2">Uncharacterized protein</fullName>
    </submittedName>
</protein>
<evidence type="ECO:0000313" key="1">
    <source>
        <dbReference type="EMBL" id="PNT62538.1"/>
    </source>
</evidence>
<reference evidence="1" key="2">
    <citation type="submission" date="2017-06" db="EMBL/GenBank/DDBJ databases">
        <title>WGS assembly of Brachypodium distachyon.</title>
        <authorList>
            <consortium name="The International Brachypodium Initiative"/>
            <person name="Lucas S."/>
            <person name="Harmon-Smith M."/>
            <person name="Lail K."/>
            <person name="Tice H."/>
            <person name="Grimwood J."/>
            <person name="Bruce D."/>
            <person name="Barry K."/>
            <person name="Shu S."/>
            <person name="Lindquist E."/>
            <person name="Wang M."/>
            <person name="Pitluck S."/>
            <person name="Vogel J.P."/>
            <person name="Garvin D.F."/>
            <person name="Mockler T.C."/>
            <person name="Schmutz J."/>
            <person name="Rokhsar D."/>
            <person name="Bevan M.W."/>
        </authorList>
    </citation>
    <scope>NUCLEOTIDE SEQUENCE</scope>
    <source>
        <strain evidence="1">Bd21</strain>
    </source>
</reference>
<accession>A0A2K2CKH5</accession>
<organism evidence="1">
    <name type="scientific">Brachypodium distachyon</name>
    <name type="common">Purple false brome</name>
    <name type="synonym">Trachynia distachya</name>
    <dbReference type="NCBI Taxonomy" id="15368"/>
    <lineage>
        <taxon>Eukaryota</taxon>
        <taxon>Viridiplantae</taxon>
        <taxon>Streptophyta</taxon>
        <taxon>Embryophyta</taxon>
        <taxon>Tracheophyta</taxon>
        <taxon>Spermatophyta</taxon>
        <taxon>Magnoliopsida</taxon>
        <taxon>Liliopsida</taxon>
        <taxon>Poales</taxon>
        <taxon>Poaceae</taxon>
        <taxon>BOP clade</taxon>
        <taxon>Pooideae</taxon>
        <taxon>Stipodae</taxon>
        <taxon>Brachypodieae</taxon>
        <taxon>Brachypodium</taxon>
    </lineage>
</organism>
<evidence type="ECO:0000313" key="3">
    <source>
        <dbReference type="Proteomes" id="UP000008810"/>
    </source>
</evidence>
<gene>
    <name evidence="1" type="ORF">BRADI_4g04865v3</name>
</gene>
<sequence length="95" mass="10705">MAMRPPWTPEEGAQCSSWTMELVGPWIAAVQPLRTLEAGVRRSGSSCCCRCKQRRDYIFLVCLLQISSRGRGARGRKKPHIMISLRQLRCGVLNS</sequence>
<dbReference type="Proteomes" id="UP000008810">
    <property type="component" value="Chromosome 4"/>
</dbReference>